<evidence type="ECO:0000313" key="2">
    <source>
        <dbReference type="Proteomes" id="UP000261257"/>
    </source>
</evidence>
<accession>A0A3E4TSZ8</accession>
<dbReference type="AlphaFoldDB" id="A0A3E4TSZ8"/>
<sequence length="128" mass="15017">MTKGERIFIELQLKAAWRNLGRQRRKKAALEKRNPVQRAVKSLLKEIEVLGNQYIRDLICSGMGAYVLAAEKEKMFDEIGLVMNRPEIKEKFRAALYQNGDLEEIRKLSMEIREQVRQLLKKYEAHAK</sequence>
<evidence type="ECO:0000313" key="1">
    <source>
        <dbReference type="EMBL" id="RGL94125.1"/>
    </source>
</evidence>
<dbReference type="RefSeq" id="WP_007858331.1">
    <property type="nucleotide sequence ID" value="NZ_QRQF01000048.1"/>
</dbReference>
<organism evidence="1 2">
    <name type="scientific">Hungatella hathewayi</name>
    <dbReference type="NCBI Taxonomy" id="154046"/>
    <lineage>
        <taxon>Bacteria</taxon>
        <taxon>Bacillati</taxon>
        <taxon>Bacillota</taxon>
        <taxon>Clostridia</taxon>
        <taxon>Lachnospirales</taxon>
        <taxon>Lachnospiraceae</taxon>
        <taxon>Hungatella</taxon>
    </lineage>
</organism>
<gene>
    <name evidence="1" type="ORF">DXC39_30125</name>
</gene>
<dbReference type="EMBL" id="QSSQ01000055">
    <property type="protein sequence ID" value="RGL94125.1"/>
    <property type="molecule type" value="Genomic_DNA"/>
</dbReference>
<dbReference type="Proteomes" id="UP000261257">
    <property type="component" value="Unassembled WGS sequence"/>
</dbReference>
<reference evidence="1 2" key="1">
    <citation type="submission" date="2018-08" db="EMBL/GenBank/DDBJ databases">
        <title>A genome reference for cultivated species of the human gut microbiota.</title>
        <authorList>
            <person name="Zou Y."/>
            <person name="Xue W."/>
            <person name="Luo G."/>
        </authorList>
    </citation>
    <scope>NUCLEOTIDE SEQUENCE [LARGE SCALE GENOMIC DNA]</scope>
    <source>
        <strain evidence="1 2">TF05-11AC</strain>
    </source>
</reference>
<name>A0A3E4TSZ8_9FIRM</name>
<proteinExistence type="predicted"/>
<comment type="caution">
    <text evidence="1">The sequence shown here is derived from an EMBL/GenBank/DDBJ whole genome shotgun (WGS) entry which is preliminary data.</text>
</comment>
<protein>
    <submittedName>
        <fullName evidence="1">Uncharacterized protein</fullName>
    </submittedName>
</protein>